<evidence type="ECO:0000313" key="1">
    <source>
        <dbReference type="EMBL" id="MDO6962970.1"/>
    </source>
</evidence>
<comment type="caution">
    <text evidence="1">The sequence shown here is derived from an EMBL/GenBank/DDBJ whole genome shotgun (WGS) entry which is preliminary data.</text>
</comment>
<accession>A0ABT8YH10</accession>
<dbReference type="Proteomes" id="UP001174932">
    <property type="component" value="Unassembled WGS sequence"/>
</dbReference>
<name>A0ABT8YH10_9HYPH</name>
<gene>
    <name evidence="1" type="ORF">Q4481_03315</name>
</gene>
<protein>
    <submittedName>
        <fullName evidence="1">Uncharacterized protein</fullName>
    </submittedName>
</protein>
<organism evidence="1 2">
    <name type="scientific">Rhizobium alvei</name>
    <dbReference type="NCBI Taxonomy" id="1132659"/>
    <lineage>
        <taxon>Bacteria</taxon>
        <taxon>Pseudomonadati</taxon>
        <taxon>Pseudomonadota</taxon>
        <taxon>Alphaproteobacteria</taxon>
        <taxon>Hyphomicrobiales</taxon>
        <taxon>Rhizobiaceae</taxon>
        <taxon>Rhizobium/Agrobacterium group</taxon>
        <taxon>Rhizobium</taxon>
    </lineage>
</organism>
<reference evidence="1" key="1">
    <citation type="journal article" date="2015" name="Int. J. Syst. Evol. Microbiol.">
        <title>Rhizobium alvei sp. nov., isolated from a freshwater river.</title>
        <authorList>
            <person name="Sheu S.Y."/>
            <person name="Huang H.W."/>
            <person name="Young C.C."/>
            <person name="Chen W.M."/>
        </authorList>
    </citation>
    <scope>NUCLEOTIDE SEQUENCE</scope>
    <source>
        <strain evidence="1">TNR-22</strain>
    </source>
</reference>
<proteinExistence type="predicted"/>
<dbReference type="RefSeq" id="WP_304374860.1">
    <property type="nucleotide sequence ID" value="NZ_JAUOZU010000002.1"/>
</dbReference>
<evidence type="ECO:0000313" key="2">
    <source>
        <dbReference type="Proteomes" id="UP001174932"/>
    </source>
</evidence>
<reference evidence="1" key="2">
    <citation type="submission" date="2023-07" db="EMBL/GenBank/DDBJ databases">
        <authorList>
            <person name="Shen H."/>
        </authorList>
    </citation>
    <scope>NUCLEOTIDE SEQUENCE</scope>
    <source>
        <strain evidence="1">TNR-22</strain>
    </source>
</reference>
<dbReference type="EMBL" id="JAUOZU010000002">
    <property type="protein sequence ID" value="MDO6962970.1"/>
    <property type="molecule type" value="Genomic_DNA"/>
</dbReference>
<keyword evidence="2" id="KW-1185">Reference proteome</keyword>
<sequence length="81" mass="8922">MQLAGEDAAPTIRVIEAIMAYTDTAMTEGRDGRKLAPARAARDVVEGIERGQNEIWVGNTHLLRLINRLSPRLAARILRNG</sequence>